<comment type="subcellular location">
    <subcellularLocation>
        <location evidence="1">Nucleus</location>
    </subcellularLocation>
</comment>
<dbReference type="PROSITE" id="PS50048">
    <property type="entry name" value="ZN2_CY6_FUNGAL_2"/>
    <property type="match status" value="1"/>
</dbReference>
<evidence type="ECO:0000313" key="4">
    <source>
        <dbReference type="EMBL" id="GKT45226.1"/>
    </source>
</evidence>
<dbReference type="Gene3D" id="4.10.240.10">
    <property type="entry name" value="Zn(2)-C6 fungal-type DNA-binding domain"/>
    <property type="match status" value="1"/>
</dbReference>
<dbReference type="InterPro" id="IPR001138">
    <property type="entry name" value="Zn2Cys6_DnaBD"/>
</dbReference>
<evidence type="ECO:0000313" key="5">
    <source>
        <dbReference type="Proteomes" id="UP001055115"/>
    </source>
</evidence>
<dbReference type="InterPro" id="IPR036864">
    <property type="entry name" value="Zn2-C6_fun-type_DNA-bd_sf"/>
</dbReference>
<sequence length="310" mass="35196">MSSNLLNFNKPCNGCRRRKVRCDKAKPCLNCVRHGIACVYDPQREPGVPTPESQQQLQDRVDRLERLVEEMKGLSVRCESQKGASSSFPSPSPATNYFGDFHNEEALAGDPGMQVYDENVSYYLGPNSWLNLQDIVFEPRCLFQIDSDKTGKNPASPSSWPIGRTPALTNLSHLHLEPEKEDILTDLFLAHVEPFVRMSHDSYWRQQITDFRVGVQKIPVDVELAMFATQAMTVAALPGSVVQERLGEPKEDLLRHLQEASRLALERADILRSRKPLAFFALLYHIVRPVPEPFLFKTEDNAWLANKYSK</sequence>
<dbReference type="GO" id="GO:0008270">
    <property type="term" value="F:zinc ion binding"/>
    <property type="evidence" value="ECO:0007669"/>
    <property type="project" value="InterPro"/>
</dbReference>
<dbReference type="SMART" id="SM00066">
    <property type="entry name" value="GAL4"/>
    <property type="match status" value="1"/>
</dbReference>
<dbReference type="CDD" id="cd00067">
    <property type="entry name" value="GAL4"/>
    <property type="match status" value="1"/>
</dbReference>
<keyword evidence="2" id="KW-0539">Nucleus</keyword>
<keyword evidence="5" id="KW-1185">Reference proteome</keyword>
<dbReference type="GO" id="GO:0005634">
    <property type="term" value="C:nucleus"/>
    <property type="evidence" value="ECO:0007669"/>
    <property type="project" value="UniProtKB-SubCell"/>
</dbReference>
<dbReference type="SUPFAM" id="SSF57701">
    <property type="entry name" value="Zn2/Cys6 DNA-binding domain"/>
    <property type="match status" value="1"/>
</dbReference>
<name>A0AA37LBB3_9PEZI</name>
<feature type="domain" description="Zn(2)-C6 fungal-type" evidence="3">
    <location>
        <begin position="11"/>
        <end position="40"/>
    </location>
</feature>
<dbReference type="PANTHER" id="PTHR31001">
    <property type="entry name" value="UNCHARACTERIZED TRANSCRIPTIONAL REGULATORY PROTEIN"/>
    <property type="match status" value="1"/>
</dbReference>
<gene>
    <name evidence="4" type="ORF">ColSpa_05407</name>
</gene>
<dbReference type="RefSeq" id="XP_049127576.1">
    <property type="nucleotide sequence ID" value="XM_049271619.1"/>
</dbReference>
<evidence type="ECO:0000256" key="2">
    <source>
        <dbReference type="ARBA" id="ARBA00023242"/>
    </source>
</evidence>
<dbReference type="PANTHER" id="PTHR31001:SF40">
    <property type="entry name" value="ZN(II)2CYS6 TRANSCRIPTION FACTOR (EUROFUNG)"/>
    <property type="match status" value="1"/>
</dbReference>
<dbReference type="GeneID" id="73326209"/>
<accession>A0AA37LBB3</accession>
<organism evidence="4 5">
    <name type="scientific">Colletotrichum spaethianum</name>
    <dbReference type="NCBI Taxonomy" id="700344"/>
    <lineage>
        <taxon>Eukaryota</taxon>
        <taxon>Fungi</taxon>
        <taxon>Dikarya</taxon>
        <taxon>Ascomycota</taxon>
        <taxon>Pezizomycotina</taxon>
        <taxon>Sordariomycetes</taxon>
        <taxon>Hypocreomycetidae</taxon>
        <taxon>Glomerellales</taxon>
        <taxon>Glomerellaceae</taxon>
        <taxon>Colletotrichum</taxon>
        <taxon>Colletotrichum spaethianum species complex</taxon>
    </lineage>
</organism>
<dbReference type="Pfam" id="PF00172">
    <property type="entry name" value="Zn_clus"/>
    <property type="match status" value="1"/>
</dbReference>
<reference evidence="4 5" key="1">
    <citation type="submission" date="2022-03" db="EMBL/GenBank/DDBJ databases">
        <title>Genome data of Colletotrichum spp.</title>
        <authorList>
            <person name="Utami Y.D."/>
            <person name="Hiruma K."/>
        </authorList>
    </citation>
    <scope>NUCLEOTIDE SEQUENCE [LARGE SCALE GENOMIC DNA]</scope>
    <source>
        <strain evidence="4 5">MAFF 239500</strain>
    </source>
</reference>
<comment type="caution">
    <text evidence="4">The sequence shown here is derived from an EMBL/GenBank/DDBJ whole genome shotgun (WGS) entry which is preliminary data.</text>
</comment>
<protein>
    <submittedName>
        <fullName evidence="4">Bikaverin cluster transcription factor bik5</fullName>
    </submittedName>
</protein>
<evidence type="ECO:0000256" key="1">
    <source>
        <dbReference type="ARBA" id="ARBA00004123"/>
    </source>
</evidence>
<dbReference type="EMBL" id="BQXU01000012">
    <property type="protein sequence ID" value="GKT45226.1"/>
    <property type="molecule type" value="Genomic_DNA"/>
</dbReference>
<dbReference type="Proteomes" id="UP001055115">
    <property type="component" value="Unassembled WGS sequence"/>
</dbReference>
<dbReference type="AlphaFoldDB" id="A0AA37LBB3"/>
<dbReference type="InterPro" id="IPR050613">
    <property type="entry name" value="Sec_Metabolite_Reg"/>
</dbReference>
<dbReference type="PROSITE" id="PS00463">
    <property type="entry name" value="ZN2_CY6_FUNGAL_1"/>
    <property type="match status" value="1"/>
</dbReference>
<evidence type="ECO:0000259" key="3">
    <source>
        <dbReference type="PROSITE" id="PS50048"/>
    </source>
</evidence>
<proteinExistence type="predicted"/>
<dbReference type="GO" id="GO:0000981">
    <property type="term" value="F:DNA-binding transcription factor activity, RNA polymerase II-specific"/>
    <property type="evidence" value="ECO:0007669"/>
    <property type="project" value="InterPro"/>
</dbReference>